<evidence type="ECO:0000313" key="3">
    <source>
        <dbReference type="EMBL" id="KAG5590265.1"/>
    </source>
</evidence>
<organism evidence="3 4">
    <name type="scientific">Solanum commersonii</name>
    <name type="common">Commerson's wild potato</name>
    <name type="synonym">Commerson's nightshade</name>
    <dbReference type="NCBI Taxonomy" id="4109"/>
    <lineage>
        <taxon>Eukaryota</taxon>
        <taxon>Viridiplantae</taxon>
        <taxon>Streptophyta</taxon>
        <taxon>Embryophyta</taxon>
        <taxon>Tracheophyta</taxon>
        <taxon>Spermatophyta</taxon>
        <taxon>Magnoliopsida</taxon>
        <taxon>eudicotyledons</taxon>
        <taxon>Gunneridae</taxon>
        <taxon>Pentapetalae</taxon>
        <taxon>asterids</taxon>
        <taxon>lamiids</taxon>
        <taxon>Solanales</taxon>
        <taxon>Solanaceae</taxon>
        <taxon>Solanoideae</taxon>
        <taxon>Solaneae</taxon>
        <taxon>Solanum</taxon>
    </lineage>
</organism>
<feature type="chain" id="PRO_5039953607" evidence="2">
    <location>
        <begin position="16"/>
        <end position="86"/>
    </location>
</feature>
<comment type="caution">
    <text evidence="3">The sequence shown here is derived from an EMBL/GenBank/DDBJ whole genome shotgun (WGS) entry which is preliminary data.</text>
</comment>
<feature type="transmembrane region" description="Helical" evidence="1">
    <location>
        <begin position="65"/>
        <end position="85"/>
    </location>
</feature>
<keyword evidence="2" id="KW-0732">Signal</keyword>
<keyword evidence="1" id="KW-1133">Transmembrane helix</keyword>
<protein>
    <submittedName>
        <fullName evidence="3">Uncharacterized protein</fullName>
    </submittedName>
</protein>
<keyword evidence="1" id="KW-0472">Membrane</keyword>
<gene>
    <name evidence="3" type="ORF">H5410_040779</name>
</gene>
<feature type="signal peptide" evidence="2">
    <location>
        <begin position="1"/>
        <end position="15"/>
    </location>
</feature>
<sequence length="86" mass="9959">MVWFIAFLHWPSANSSFVTLGDIALHHGTFGNSPNSPFYRQLDFLLQGLAHWNIEIKAIRRLAQWFRLSSGLLFFVLSVALFFFVQ</sequence>
<proteinExistence type="predicted"/>
<evidence type="ECO:0000256" key="2">
    <source>
        <dbReference type="SAM" id="SignalP"/>
    </source>
</evidence>
<keyword evidence="1" id="KW-0812">Transmembrane</keyword>
<reference evidence="3 4" key="1">
    <citation type="submission" date="2020-09" db="EMBL/GenBank/DDBJ databases">
        <title>De no assembly of potato wild relative species, Solanum commersonii.</title>
        <authorList>
            <person name="Cho K."/>
        </authorList>
    </citation>
    <scope>NUCLEOTIDE SEQUENCE [LARGE SCALE GENOMIC DNA]</scope>
    <source>
        <strain evidence="3">LZ3.2</strain>
        <tissue evidence="3">Leaf</tissue>
    </source>
</reference>
<evidence type="ECO:0000313" key="4">
    <source>
        <dbReference type="Proteomes" id="UP000824120"/>
    </source>
</evidence>
<name>A0A9J5XPY0_SOLCO</name>
<evidence type="ECO:0000256" key="1">
    <source>
        <dbReference type="SAM" id="Phobius"/>
    </source>
</evidence>
<keyword evidence="4" id="KW-1185">Reference proteome</keyword>
<dbReference type="EMBL" id="JACXVP010000008">
    <property type="protein sequence ID" value="KAG5590265.1"/>
    <property type="molecule type" value="Genomic_DNA"/>
</dbReference>
<dbReference type="AlphaFoldDB" id="A0A9J5XPY0"/>
<accession>A0A9J5XPY0</accession>
<dbReference type="Proteomes" id="UP000824120">
    <property type="component" value="Chromosome 8"/>
</dbReference>